<proteinExistence type="predicted"/>
<protein>
    <submittedName>
        <fullName evidence="1">Uncharacterized protein</fullName>
    </submittedName>
</protein>
<dbReference type="EMBL" id="CATOBB020001003">
    <property type="protein sequence ID" value="CAM9220490.1"/>
    <property type="molecule type" value="Genomic_DNA"/>
</dbReference>
<evidence type="ECO:0000313" key="2">
    <source>
        <dbReference type="Proteomes" id="UP001162501"/>
    </source>
</evidence>
<evidence type="ECO:0000313" key="1">
    <source>
        <dbReference type="EMBL" id="CAM9220490.1"/>
    </source>
</evidence>
<reference evidence="1" key="1">
    <citation type="submission" date="2025-03" db="EMBL/GenBank/DDBJ databases">
        <authorList>
            <consortium name="ELIXIR-Norway"/>
            <consortium name="Elixir Norway"/>
        </authorList>
    </citation>
    <scope>NUCLEOTIDE SEQUENCE</scope>
</reference>
<name>A0ACB1KHK0_RANTA</name>
<accession>A0ACB1KHK0</accession>
<sequence>MPLSTGPSGDLRCRGVKVLGWDTVSCGLSSEPDMGVLLVTTEGRERAGSAAFLLLPGIWCQSPCVPLTETVWVPVSPCDLVCIPVSLCDLVCIPVTRCELVCIPVSPYNRTGQGIDADLSPCIKPFLKLRQHF</sequence>
<comment type="caution">
    <text evidence="1">The sequence shown here is derived from an EMBL/GenBank/DDBJ whole genome shotgun (WGS) entry which is preliminary data.</text>
</comment>
<gene>
    <name evidence="1" type="ORF">MRATA1EN22A_LOCUS30052</name>
</gene>
<dbReference type="Proteomes" id="UP001162501">
    <property type="component" value="Unassembled WGS sequence"/>
</dbReference>
<organism evidence="1 2">
    <name type="scientific">Rangifer tarandus platyrhynchus</name>
    <name type="common">Svalbard reindeer</name>
    <dbReference type="NCBI Taxonomy" id="3082113"/>
    <lineage>
        <taxon>Eukaryota</taxon>
        <taxon>Metazoa</taxon>
        <taxon>Chordata</taxon>
        <taxon>Craniata</taxon>
        <taxon>Vertebrata</taxon>
        <taxon>Euteleostomi</taxon>
        <taxon>Mammalia</taxon>
        <taxon>Eutheria</taxon>
        <taxon>Laurasiatheria</taxon>
        <taxon>Artiodactyla</taxon>
        <taxon>Ruminantia</taxon>
        <taxon>Pecora</taxon>
        <taxon>Cervidae</taxon>
        <taxon>Odocoileinae</taxon>
        <taxon>Rangifer</taxon>
    </lineage>
</organism>